<organism evidence="2 3">
    <name type="scientific">Marisediminitalea aggregata</name>
    <dbReference type="NCBI Taxonomy" id="634436"/>
    <lineage>
        <taxon>Bacteria</taxon>
        <taxon>Pseudomonadati</taxon>
        <taxon>Pseudomonadota</taxon>
        <taxon>Gammaproteobacteria</taxon>
        <taxon>Alteromonadales</taxon>
        <taxon>Alteromonadaceae</taxon>
        <taxon>Marisediminitalea</taxon>
    </lineage>
</organism>
<reference evidence="3" key="1">
    <citation type="submission" date="2016-11" db="EMBL/GenBank/DDBJ databases">
        <authorList>
            <person name="Varghese N."/>
            <person name="Submissions S."/>
        </authorList>
    </citation>
    <scope>NUCLEOTIDE SEQUENCE [LARGE SCALE GENOMIC DNA]</scope>
    <source>
        <strain evidence="3">CGMCC 1.8995</strain>
    </source>
</reference>
<dbReference type="Proteomes" id="UP000184520">
    <property type="component" value="Unassembled WGS sequence"/>
</dbReference>
<sequence length="49" mass="5867">MSQQDSNTLNKSYDNNAIQDRSIVEELADAKKEINDLKMQIMWMERQYE</sequence>
<dbReference type="AlphaFoldDB" id="A0A1M5JDP6"/>
<gene>
    <name evidence="2" type="ORF">SAMN05216361_2047</name>
</gene>
<proteinExistence type="predicted"/>
<dbReference type="RefSeq" id="WP_175555791.1">
    <property type="nucleotide sequence ID" value="NZ_FQWD01000003.1"/>
</dbReference>
<keyword evidence="3" id="KW-1185">Reference proteome</keyword>
<dbReference type="EMBL" id="FQWD01000003">
    <property type="protein sequence ID" value="SHG38631.1"/>
    <property type="molecule type" value="Genomic_DNA"/>
</dbReference>
<protein>
    <submittedName>
        <fullName evidence="2">Uncharacterized protein</fullName>
    </submittedName>
</protein>
<feature type="coiled-coil region" evidence="1">
    <location>
        <begin position="20"/>
        <end position="47"/>
    </location>
</feature>
<evidence type="ECO:0000256" key="1">
    <source>
        <dbReference type="SAM" id="Coils"/>
    </source>
</evidence>
<name>A0A1M5JDP6_9ALTE</name>
<keyword evidence="1" id="KW-0175">Coiled coil</keyword>
<evidence type="ECO:0000313" key="3">
    <source>
        <dbReference type="Proteomes" id="UP000184520"/>
    </source>
</evidence>
<accession>A0A1M5JDP6</accession>
<evidence type="ECO:0000313" key="2">
    <source>
        <dbReference type="EMBL" id="SHG38631.1"/>
    </source>
</evidence>